<dbReference type="PANTHER" id="PTHR11469">
    <property type="entry name" value="GLUCOSE-6-PHOSPHATE ISOMERASE"/>
    <property type="match status" value="1"/>
</dbReference>
<evidence type="ECO:0000256" key="8">
    <source>
        <dbReference type="ARBA" id="ARBA00029321"/>
    </source>
</evidence>
<dbReference type="CDD" id="cd05016">
    <property type="entry name" value="SIS_PGI_2"/>
    <property type="match status" value="1"/>
</dbReference>
<dbReference type="PROSITE" id="PS51463">
    <property type="entry name" value="P_GLUCOSE_ISOMERASE_3"/>
    <property type="match status" value="1"/>
</dbReference>
<dbReference type="FunFam" id="3.40.50.10490:FF:000016">
    <property type="entry name" value="Glucose-6-phosphate isomerase"/>
    <property type="match status" value="1"/>
</dbReference>
<dbReference type="AlphaFoldDB" id="A0A644Y9B1"/>
<accession>A0A644Y9B1</accession>
<keyword evidence="4" id="KW-0312">Gluconeogenesis</keyword>
<evidence type="ECO:0000256" key="5">
    <source>
        <dbReference type="ARBA" id="ARBA00022490"/>
    </source>
</evidence>
<dbReference type="InterPro" id="IPR018189">
    <property type="entry name" value="Phosphoglucose_isomerase_CS"/>
</dbReference>
<dbReference type="EMBL" id="VSSQ01004335">
    <property type="protein sequence ID" value="MPM24757.1"/>
    <property type="molecule type" value="Genomic_DNA"/>
</dbReference>
<reference evidence="9" key="1">
    <citation type="submission" date="2019-08" db="EMBL/GenBank/DDBJ databases">
        <authorList>
            <person name="Kucharzyk K."/>
            <person name="Murdoch R.W."/>
            <person name="Higgins S."/>
            <person name="Loffler F."/>
        </authorList>
    </citation>
    <scope>NUCLEOTIDE SEQUENCE</scope>
</reference>
<dbReference type="GO" id="GO:0097367">
    <property type="term" value="F:carbohydrate derivative binding"/>
    <property type="evidence" value="ECO:0007669"/>
    <property type="project" value="InterPro"/>
</dbReference>
<comment type="similarity">
    <text evidence="2">Belongs to the GPI family.</text>
</comment>
<dbReference type="PRINTS" id="PR00662">
    <property type="entry name" value="G6PISOMERASE"/>
</dbReference>
<comment type="catalytic activity">
    <reaction evidence="8">
        <text>alpha-D-glucose 6-phosphate = beta-D-fructose 6-phosphate</text>
        <dbReference type="Rhea" id="RHEA:11816"/>
        <dbReference type="ChEBI" id="CHEBI:57634"/>
        <dbReference type="ChEBI" id="CHEBI:58225"/>
        <dbReference type="EC" id="5.3.1.9"/>
    </reaction>
</comment>
<comment type="caution">
    <text evidence="9">The sequence shown here is derived from an EMBL/GenBank/DDBJ whole genome shotgun (WGS) entry which is preliminary data.</text>
</comment>
<dbReference type="InterPro" id="IPR001672">
    <property type="entry name" value="G6P_Isomerase"/>
</dbReference>
<name>A0A644Y9B1_9ZZZZ</name>
<dbReference type="SUPFAM" id="SSF53697">
    <property type="entry name" value="SIS domain"/>
    <property type="match status" value="1"/>
</dbReference>
<dbReference type="PROSITE" id="PS00174">
    <property type="entry name" value="P_GLUCOSE_ISOMERASE_2"/>
    <property type="match status" value="1"/>
</dbReference>
<evidence type="ECO:0000256" key="6">
    <source>
        <dbReference type="ARBA" id="ARBA00023152"/>
    </source>
</evidence>
<evidence type="ECO:0000256" key="2">
    <source>
        <dbReference type="ARBA" id="ARBA00006604"/>
    </source>
</evidence>
<dbReference type="GO" id="GO:0006096">
    <property type="term" value="P:glycolytic process"/>
    <property type="evidence" value="ECO:0007669"/>
    <property type="project" value="UniProtKB-UniPathway"/>
</dbReference>
<dbReference type="InterPro" id="IPR035482">
    <property type="entry name" value="SIS_PGI_2"/>
</dbReference>
<dbReference type="GO" id="GO:0005829">
    <property type="term" value="C:cytosol"/>
    <property type="evidence" value="ECO:0007669"/>
    <property type="project" value="TreeGrafter"/>
</dbReference>
<evidence type="ECO:0000256" key="4">
    <source>
        <dbReference type="ARBA" id="ARBA00022432"/>
    </source>
</evidence>
<protein>
    <recommendedName>
        <fullName evidence="3">glucose-6-phosphate isomerase</fullName>
        <ecNumber evidence="3">5.3.1.9</ecNumber>
    </recommendedName>
</protein>
<dbReference type="GO" id="GO:0051156">
    <property type="term" value="P:glucose 6-phosphate metabolic process"/>
    <property type="evidence" value="ECO:0007669"/>
    <property type="project" value="TreeGrafter"/>
</dbReference>
<dbReference type="InterPro" id="IPR035476">
    <property type="entry name" value="SIS_PGI_1"/>
</dbReference>
<dbReference type="GO" id="GO:0006094">
    <property type="term" value="P:gluconeogenesis"/>
    <property type="evidence" value="ECO:0007669"/>
    <property type="project" value="UniProtKB-KW"/>
</dbReference>
<dbReference type="Pfam" id="PF00342">
    <property type="entry name" value="PGI"/>
    <property type="match status" value="1"/>
</dbReference>
<organism evidence="9">
    <name type="scientific">bioreactor metagenome</name>
    <dbReference type="NCBI Taxonomy" id="1076179"/>
    <lineage>
        <taxon>unclassified sequences</taxon>
        <taxon>metagenomes</taxon>
        <taxon>ecological metagenomes</taxon>
    </lineage>
</organism>
<dbReference type="HAMAP" id="MF_00473">
    <property type="entry name" value="G6P_isomerase"/>
    <property type="match status" value="1"/>
</dbReference>
<sequence length="475" mass="53320">MERYQDESWRRSMRLRVDYNNMMSDQLGKRGLYRREIETMQQQIDTSIANMRLKRPIMRWRELPYNQDEVINSILETAAGIREQFDDFVVLGIGGSALGPIAVQQALNHLHYNDLPREKRNGPRLFVEDNIDPERMAALLDVIDVEKTAFNVVSKSGGTSETMSQLLIISSLLHEKLGKDISTHLFATTDESKGNLIKIARAENLKTFFIPEGVGGRFSELCPVGLLAAAVCGIDIREMLAGAAYMDEICDSQRDVWKNPAYMLATLQVASIQRGCNISVMMPYADSLRYMADWYAQLWAESLGKRVDWDGNVVNAGQTPVKSLGVTDQHSQVQLYTEGPFDKVITFLAVDRYRCETMISDGYFDVPDVSFLCGHTQNELIAAELKATEYAVSKSGHLNHTILLPEVNAFTVGQLLFLFELATAFAGELLNINAFDQPGVEEGKKATYALLGQAGYDEKREELAAIAEKNERYII</sequence>
<keyword evidence="6" id="KW-0324">Glycolysis</keyword>
<keyword evidence="7 9" id="KW-0413">Isomerase</keyword>
<evidence type="ECO:0000313" key="9">
    <source>
        <dbReference type="EMBL" id="MPM24757.1"/>
    </source>
</evidence>
<gene>
    <name evidence="9" type="primary">pgi_19</name>
    <name evidence="9" type="ORF">SDC9_71242</name>
</gene>
<proteinExistence type="inferred from homology"/>
<dbReference type="EC" id="5.3.1.9" evidence="3"/>
<dbReference type="GO" id="GO:0048029">
    <property type="term" value="F:monosaccharide binding"/>
    <property type="evidence" value="ECO:0007669"/>
    <property type="project" value="TreeGrafter"/>
</dbReference>
<dbReference type="PANTHER" id="PTHR11469:SF1">
    <property type="entry name" value="GLUCOSE-6-PHOSPHATE ISOMERASE"/>
    <property type="match status" value="1"/>
</dbReference>
<keyword evidence="5" id="KW-0963">Cytoplasm</keyword>
<evidence type="ECO:0000256" key="1">
    <source>
        <dbReference type="ARBA" id="ARBA00004926"/>
    </source>
</evidence>
<evidence type="ECO:0000256" key="7">
    <source>
        <dbReference type="ARBA" id="ARBA00023235"/>
    </source>
</evidence>
<evidence type="ECO:0000256" key="3">
    <source>
        <dbReference type="ARBA" id="ARBA00011952"/>
    </source>
</evidence>
<comment type="pathway">
    <text evidence="1">Carbohydrate degradation; glycolysis; D-glyceraldehyde 3-phosphate and glycerone phosphate from D-glucose: step 2/4.</text>
</comment>
<dbReference type="InterPro" id="IPR046348">
    <property type="entry name" value="SIS_dom_sf"/>
</dbReference>
<dbReference type="CDD" id="cd05015">
    <property type="entry name" value="SIS_PGI_1"/>
    <property type="match status" value="1"/>
</dbReference>
<dbReference type="GO" id="GO:0004347">
    <property type="term" value="F:glucose-6-phosphate isomerase activity"/>
    <property type="evidence" value="ECO:0007669"/>
    <property type="project" value="UniProtKB-EC"/>
</dbReference>
<dbReference type="UniPathway" id="UPA00109">
    <property type="reaction ID" value="UER00181"/>
</dbReference>
<dbReference type="Gene3D" id="3.40.50.10490">
    <property type="entry name" value="Glucose-6-phosphate isomerase like protein, domain 1"/>
    <property type="match status" value="2"/>
</dbReference>